<gene>
    <name evidence="3" type="ORF">FA15DRAFT_326581</name>
</gene>
<dbReference type="AlphaFoldDB" id="A0A5C3KC91"/>
<feature type="compositionally biased region" description="Basic residues" evidence="1">
    <location>
        <begin position="513"/>
        <end position="528"/>
    </location>
</feature>
<feature type="transmembrane region" description="Helical" evidence="2">
    <location>
        <begin position="35"/>
        <end position="55"/>
    </location>
</feature>
<feature type="compositionally biased region" description="Polar residues" evidence="1">
    <location>
        <begin position="499"/>
        <end position="509"/>
    </location>
</feature>
<dbReference type="PANTHER" id="PTHR34391">
    <property type="entry name" value="UPF0658 GOLGI APPARATUS MEMBRANE PROTEIN C1952.10C-RELATED"/>
    <property type="match status" value="1"/>
</dbReference>
<dbReference type="OrthoDB" id="2684482at2759"/>
<evidence type="ECO:0000256" key="2">
    <source>
        <dbReference type="SAM" id="Phobius"/>
    </source>
</evidence>
<accession>A0A5C3KC91</accession>
<dbReference type="PANTHER" id="PTHR34391:SF2">
    <property type="entry name" value="TRP C-TERMINAL DOMAIN-CONTAINING PROTEIN"/>
    <property type="match status" value="1"/>
</dbReference>
<name>A0A5C3KC91_COPMA</name>
<evidence type="ECO:0000256" key="1">
    <source>
        <dbReference type="SAM" id="MobiDB-lite"/>
    </source>
</evidence>
<feature type="transmembrane region" description="Helical" evidence="2">
    <location>
        <begin position="392"/>
        <end position="414"/>
    </location>
</feature>
<feature type="transmembrane region" description="Helical" evidence="2">
    <location>
        <begin position="359"/>
        <end position="386"/>
    </location>
</feature>
<dbReference type="EMBL" id="ML210507">
    <property type="protein sequence ID" value="TFK17462.1"/>
    <property type="molecule type" value="Genomic_DNA"/>
</dbReference>
<organism evidence="3 4">
    <name type="scientific">Coprinopsis marcescibilis</name>
    <name type="common">Agaric fungus</name>
    <name type="synonym">Psathyrella marcescibilis</name>
    <dbReference type="NCBI Taxonomy" id="230819"/>
    <lineage>
        <taxon>Eukaryota</taxon>
        <taxon>Fungi</taxon>
        <taxon>Dikarya</taxon>
        <taxon>Basidiomycota</taxon>
        <taxon>Agaricomycotina</taxon>
        <taxon>Agaricomycetes</taxon>
        <taxon>Agaricomycetidae</taxon>
        <taxon>Agaricales</taxon>
        <taxon>Agaricineae</taxon>
        <taxon>Psathyrellaceae</taxon>
        <taxon>Coprinopsis</taxon>
    </lineage>
</organism>
<feature type="transmembrane region" description="Helical" evidence="2">
    <location>
        <begin position="245"/>
        <end position="266"/>
    </location>
</feature>
<dbReference type="InterPro" id="IPR040410">
    <property type="entry name" value="UPF0658_Golgi"/>
</dbReference>
<protein>
    <submittedName>
        <fullName evidence="3">Uncharacterized protein</fullName>
    </submittedName>
</protein>
<keyword evidence="4" id="KW-1185">Reference proteome</keyword>
<sequence length="615" mass="69002">MVFSGRGRDVVKRMLRLSRVKVLHQRVTVTRFTAWYFWFTLCSCLVLAGLQGFILSDNTQAVGILSNLVRSHNMPPHLAIIQNGELLVCDGLPGQPATICGAPQGFLDGREVETSGSDFTRDWSRDRNGGQEEHGNFLKHPETFECVYSLSWLEEVLHDSKREDVAILFYQFWIFGLGVVTILNESLPHLWTSFAGHILGGTWAASRIQSTRNLITLYRTVMVPQRCGGFDPLGTWWEARLKHTIPIVAANGVSILIMGLLTWRLLKFYNTASFARVGASSQIHRFYKLVLLFSVGLQLAFFFSLAASGIWIDKILHADLRMFTAHWRLYLAAVVGVMVMALPFLILGWKSVRKESKILFGIVFTISLILVGITSVMFSSALYRYIFLTWQFFATVTITAFVFLVLTTGIGFICRLNFGKGLAEYLNVTDALEGVDFTLVYFPRRSDDIEKPEKAYGLDEKKDDLGQFGPNPMFYLSPGDRTRGVSVYSDNAANPVFLSSSPPLTSDLESPTKRTKRLTKAAARRQRGSRVPDWRSSFYSAMTHSSAESPSPTTVDPRRPMRALVSVKEKLEPYPTTTTGPGGVPILPVPFLRDRQLSVSRHTLHSKVTTTPEPF</sequence>
<dbReference type="Proteomes" id="UP000307440">
    <property type="component" value="Unassembled WGS sequence"/>
</dbReference>
<proteinExistence type="predicted"/>
<dbReference type="GO" id="GO:0005794">
    <property type="term" value="C:Golgi apparatus"/>
    <property type="evidence" value="ECO:0007669"/>
    <property type="project" value="TreeGrafter"/>
</dbReference>
<feature type="transmembrane region" description="Helical" evidence="2">
    <location>
        <begin position="327"/>
        <end position="347"/>
    </location>
</feature>
<feature type="transmembrane region" description="Helical" evidence="2">
    <location>
        <begin position="165"/>
        <end position="183"/>
    </location>
</feature>
<keyword evidence="2" id="KW-1133">Transmembrane helix</keyword>
<feature type="region of interest" description="Disordered" evidence="1">
    <location>
        <begin position="115"/>
        <end position="134"/>
    </location>
</feature>
<dbReference type="STRING" id="230819.A0A5C3KC91"/>
<keyword evidence="2" id="KW-0472">Membrane</keyword>
<keyword evidence="2" id="KW-0812">Transmembrane</keyword>
<feature type="region of interest" description="Disordered" evidence="1">
    <location>
        <begin position="499"/>
        <end position="535"/>
    </location>
</feature>
<evidence type="ECO:0000313" key="4">
    <source>
        <dbReference type="Proteomes" id="UP000307440"/>
    </source>
</evidence>
<reference evidence="3 4" key="1">
    <citation type="journal article" date="2019" name="Nat. Ecol. Evol.">
        <title>Megaphylogeny resolves global patterns of mushroom evolution.</title>
        <authorList>
            <person name="Varga T."/>
            <person name="Krizsan K."/>
            <person name="Foldi C."/>
            <person name="Dima B."/>
            <person name="Sanchez-Garcia M."/>
            <person name="Sanchez-Ramirez S."/>
            <person name="Szollosi G.J."/>
            <person name="Szarkandi J.G."/>
            <person name="Papp V."/>
            <person name="Albert L."/>
            <person name="Andreopoulos W."/>
            <person name="Angelini C."/>
            <person name="Antonin V."/>
            <person name="Barry K.W."/>
            <person name="Bougher N.L."/>
            <person name="Buchanan P."/>
            <person name="Buyck B."/>
            <person name="Bense V."/>
            <person name="Catcheside P."/>
            <person name="Chovatia M."/>
            <person name="Cooper J."/>
            <person name="Damon W."/>
            <person name="Desjardin D."/>
            <person name="Finy P."/>
            <person name="Geml J."/>
            <person name="Haridas S."/>
            <person name="Hughes K."/>
            <person name="Justo A."/>
            <person name="Karasinski D."/>
            <person name="Kautmanova I."/>
            <person name="Kiss B."/>
            <person name="Kocsube S."/>
            <person name="Kotiranta H."/>
            <person name="LaButti K.M."/>
            <person name="Lechner B.E."/>
            <person name="Liimatainen K."/>
            <person name="Lipzen A."/>
            <person name="Lukacs Z."/>
            <person name="Mihaltcheva S."/>
            <person name="Morgado L.N."/>
            <person name="Niskanen T."/>
            <person name="Noordeloos M.E."/>
            <person name="Ohm R.A."/>
            <person name="Ortiz-Santana B."/>
            <person name="Ovrebo C."/>
            <person name="Racz N."/>
            <person name="Riley R."/>
            <person name="Savchenko A."/>
            <person name="Shiryaev A."/>
            <person name="Soop K."/>
            <person name="Spirin V."/>
            <person name="Szebenyi C."/>
            <person name="Tomsovsky M."/>
            <person name="Tulloss R.E."/>
            <person name="Uehling J."/>
            <person name="Grigoriev I.V."/>
            <person name="Vagvolgyi C."/>
            <person name="Papp T."/>
            <person name="Martin F.M."/>
            <person name="Miettinen O."/>
            <person name="Hibbett D.S."/>
            <person name="Nagy L.G."/>
        </authorList>
    </citation>
    <scope>NUCLEOTIDE SEQUENCE [LARGE SCALE GENOMIC DNA]</scope>
    <source>
        <strain evidence="3 4">CBS 121175</strain>
    </source>
</reference>
<feature type="transmembrane region" description="Helical" evidence="2">
    <location>
        <begin position="286"/>
        <end position="307"/>
    </location>
</feature>
<evidence type="ECO:0000313" key="3">
    <source>
        <dbReference type="EMBL" id="TFK17462.1"/>
    </source>
</evidence>